<dbReference type="InterPro" id="IPR029044">
    <property type="entry name" value="Nucleotide-diphossugar_trans"/>
</dbReference>
<comment type="similarity">
    <text evidence="1">Belongs to the ANP1/MMN9/VAN1 family.</text>
</comment>
<dbReference type="Gene3D" id="3.90.550.10">
    <property type="entry name" value="Spore Coat Polysaccharide Biosynthesis Protein SpsA, Chain A"/>
    <property type="match status" value="1"/>
</dbReference>
<dbReference type="RefSeq" id="XP_056038518.1">
    <property type="nucleotide sequence ID" value="XM_056182389.1"/>
</dbReference>
<reference evidence="3 4" key="1">
    <citation type="journal article" date="2023" name="G3 (Bethesda)">
        <title>A high-quality reference genome for the fission yeast Schizosaccharomyces osmophilus.</title>
        <authorList>
            <person name="Jia G.S."/>
            <person name="Zhang W.C."/>
            <person name="Liang Y."/>
            <person name="Liu X.H."/>
            <person name="Rhind N."/>
            <person name="Pidoux A."/>
            <person name="Brysch-Herzberg M."/>
            <person name="Du L.L."/>
        </authorList>
    </citation>
    <scope>NUCLEOTIDE SEQUENCE [LARGE SCALE GENOMIC DNA]</scope>
    <source>
        <strain evidence="3 4">CBS 15793</strain>
    </source>
</reference>
<dbReference type="GO" id="GO:0000009">
    <property type="term" value="F:alpha-1,6-mannosyltransferase activity"/>
    <property type="evidence" value="ECO:0007669"/>
    <property type="project" value="TreeGrafter"/>
</dbReference>
<dbReference type="GO" id="GO:0000032">
    <property type="term" value="P:cell wall mannoprotein biosynthetic process"/>
    <property type="evidence" value="ECO:0007669"/>
    <property type="project" value="TreeGrafter"/>
</dbReference>
<keyword evidence="2" id="KW-1133">Transmembrane helix</keyword>
<evidence type="ECO:0000256" key="1">
    <source>
        <dbReference type="ARBA" id="ARBA00037964"/>
    </source>
</evidence>
<dbReference type="KEGG" id="som:SOMG_03600"/>
<dbReference type="PANTHER" id="PTHR43083">
    <property type="entry name" value="MANNAN POLYMERASE II"/>
    <property type="match status" value="1"/>
</dbReference>
<keyword evidence="2" id="KW-0472">Membrane</keyword>
<gene>
    <name evidence="3" type="primary">mnn9</name>
    <name evidence="3" type="ORF">SOMG_03600</name>
</gene>
<feature type="transmembrane region" description="Helical" evidence="2">
    <location>
        <begin position="9"/>
        <end position="27"/>
    </location>
</feature>
<dbReference type="AlphaFoldDB" id="A0AAE9WEB1"/>
<sequence length="339" mass="38569">MRAYNKSRIVGQLLFVALGITFIYYLLTPSVHQSDAVKPQIRKANTDSIIVYDMNEITASANAREKKEEVLILTPIARFYPEYWGNLLRLSYPRNLITLGFIVPSSRDGTKVHRELKAAVQAVQRGPVSQRFADVKIMIQDSGLSSGQSETQRHKLEVQKERRSKLASARNTLLFSALGPKTSWVLWLDSDIVETPADLIDDMTSLDKDVLVANCYQRQGEKVVPYDFNSWIDSEPAKELASKMSKDEILLEGYREFATFRTLMAYSYDEHADKRTLMKLDGVGTTALMVKAAVHRDGAVFPTFPFYHLIESEGFAKMASRLKYDIYGLPNYLVFHYNE</sequence>
<dbReference type="PANTHER" id="PTHR43083:SF6">
    <property type="entry name" value="MANNAN POLYMERASE COMPLEXES SUBUNIT MNN9"/>
    <property type="match status" value="1"/>
</dbReference>
<evidence type="ECO:0000313" key="4">
    <source>
        <dbReference type="Proteomes" id="UP001212411"/>
    </source>
</evidence>
<dbReference type="Pfam" id="PF03452">
    <property type="entry name" value="Anp1"/>
    <property type="match status" value="1"/>
</dbReference>
<keyword evidence="2" id="KW-0812">Transmembrane</keyword>
<dbReference type="GO" id="GO:0006487">
    <property type="term" value="P:protein N-linked glycosylation"/>
    <property type="evidence" value="ECO:0007669"/>
    <property type="project" value="TreeGrafter"/>
</dbReference>
<protein>
    <submittedName>
        <fullName evidence="3">Golgi mannan polymerase I complex subunit Mnn9</fullName>
    </submittedName>
</protein>
<keyword evidence="4" id="KW-1185">Reference proteome</keyword>
<evidence type="ECO:0000256" key="2">
    <source>
        <dbReference type="SAM" id="Phobius"/>
    </source>
</evidence>
<evidence type="ECO:0000313" key="3">
    <source>
        <dbReference type="EMBL" id="WBW74275.1"/>
    </source>
</evidence>
<dbReference type="GO" id="GO:0000136">
    <property type="term" value="C:mannan polymerase complex"/>
    <property type="evidence" value="ECO:0007669"/>
    <property type="project" value="TreeGrafter"/>
</dbReference>
<dbReference type="InterPro" id="IPR052086">
    <property type="entry name" value="Mannan_Polymerase_Subunit"/>
</dbReference>
<dbReference type="EMBL" id="CP115612">
    <property type="protein sequence ID" value="WBW74275.1"/>
    <property type="molecule type" value="Genomic_DNA"/>
</dbReference>
<name>A0AAE9WEB1_9SCHI</name>
<dbReference type="SUPFAM" id="SSF53448">
    <property type="entry name" value="Nucleotide-diphospho-sugar transferases"/>
    <property type="match status" value="1"/>
</dbReference>
<proteinExistence type="inferred from homology"/>
<dbReference type="Proteomes" id="UP001212411">
    <property type="component" value="Chromosome 2"/>
</dbReference>
<dbReference type="GeneID" id="80877078"/>
<organism evidence="3 4">
    <name type="scientific">Schizosaccharomyces osmophilus</name>
    <dbReference type="NCBI Taxonomy" id="2545709"/>
    <lineage>
        <taxon>Eukaryota</taxon>
        <taxon>Fungi</taxon>
        <taxon>Dikarya</taxon>
        <taxon>Ascomycota</taxon>
        <taxon>Taphrinomycotina</taxon>
        <taxon>Schizosaccharomycetes</taxon>
        <taxon>Schizosaccharomycetales</taxon>
        <taxon>Schizosaccharomycetaceae</taxon>
        <taxon>Schizosaccharomyces</taxon>
    </lineage>
</organism>
<accession>A0AAE9WEB1</accession>